<feature type="domain" description="POTRA" evidence="10">
    <location>
        <begin position="348"/>
        <end position="422"/>
    </location>
</feature>
<evidence type="ECO:0000256" key="3">
    <source>
        <dbReference type="ARBA" id="ARBA00022692"/>
    </source>
</evidence>
<keyword evidence="3 8" id="KW-0812">Transmembrane</keyword>
<dbReference type="GO" id="GO:0051205">
    <property type="term" value="P:protein insertion into membrane"/>
    <property type="evidence" value="ECO:0007669"/>
    <property type="project" value="UniProtKB-UniRule"/>
</dbReference>
<dbReference type="Pfam" id="PF01103">
    <property type="entry name" value="Omp85"/>
    <property type="match status" value="1"/>
</dbReference>
<dbReference type="Pfam" id="PF07244">
    <property type="entry name" value="POTRA"/>
    <property type="match status" value="5"/>
</dbReference>
<dbReference type="KEGG" id="nst:Nstercoris_00086"/>
<dbReference type="PANTHER" id="PTHR12815">
    <property type="entry name" value="SORTING AND ASSEMBLY MACHINERY SAMM50 PROTEIN FAMILY MEMBER"/>
    <property type="match status" value="1"/>
</dbReference>
<evidence type="ECO:0000313" key="11">
    <source>
        <dbReference type="EMBL" id="BBL33861.1"/>
    </source>
</evidence>
<dbReference type="GO" id="GO:0043165">
    <property type="term" value="P:Gram-negative-bacterium-type cell outer membrane assembly"/>
    <property type="evidence" value="ECO:0007669"/>
    <property type="project" value="UniProtKB-UniRule"/>
</dbReference>
<dbReference type="InterPro" id="IPR010827">
    <property type="entry name" value="BamA/TamA_POTRA"/>
</dbReference>
<gene>
    <name evidence="8" type="primary">bamA</name>
    <name evidence="11" type="ORF">Nstercoris_00086</name>
</gene>
<comment type="function">
    <text evidence="8">Part of the outer membrane protein assembly complex, which is involved in assembly and insertion of beta-barrel proteins into the outer membrane.</text>
</comment>
<dbReference type="HAMAP" id="MF_01430">
    <property type="entry name" value="OM_assembly_BamA"/>
    <property type="match status" value="1"/>
</dbReference>
<feature type="domain" description="POTRA" evidence="10">
    <location>
        <begin position="176"/>
        <end position="264"/>
    </location>
</feature>
<dbReference type="NCBIfam" id="TIGR03303">
    <property type="entry name" value="OM_YaeT"/>
    <property type="match status" value="1"/>
</dbReference>
<keyword evidence="12" id="KW-1185">Reference proteome</keyword>
<feature type="chain" id="PRO_5021518902" description="Outer membrane protein assembly factor BamA" evidence="8">
    <location>
        <begin position="22"/>
        <end position="760"/>
    </location>
</feature>
<sequence length="760" mass="85241" precursor="true">MMMKFRFCIVFALLYSISCVAADVFVVKDIRVEGIQRTEAGTIFSYLPVKVGEVLDSKKANEAIKTLYATGFFSDVKLKAEGDLLIVQVQERPAIAQISINGAKEFDKDKLKEGLKQAGLSESRIFSRSLLEKAEQELKRQYISRGKYAVKIVTTTTPLERNRIGINFDIKEGRTARIKQINIVGNRVFSEKKLVKLFSLKTPGFLTWFTKDDQYSKQKLSADLETLRSYYLDRGYLEFNIESTQVSITPDMKDIYITANVTEGPQYTVSDIKLAGELIIPEEELRQLIKLEPGDIFVREKLTESIKLISDRLGNDGYAFANVNASPELDKETHETAFTFFVDPGRRVYVRRINISGNERTRDEVIRREFRQMEGAWHSTEQINRSRQRVDRLDFFTSVNVETPPVADVPDQVDINVDVVEKPTGAIMFGAGYSDREGIILNGSIAQNNILGTGNFLSLQVNTGSVNKIISASFSNPYYTINGVSLGLEAFRRDINTRSLSRVGIFNTDTIGGNIRFGIPVAENDMVSLGIGFERTKIDLHDGSPQLYKDFVHQFGKTSNNIPLTLSWARDGRDSAIWTTSGLMQRLFGEFGAPIGDLRYYKVSYEQRWFYPVSKMFTLMLNGEIGVGDGYSGKPLPFFKNFFAGGFNSIRGYDINTLGPRDNNDLALGGSKRIVGNVEVLFPVPFMLEDKSVRLSAFADGGTVVNSFSGLGTDDFRYSAGLAATWISPMGPLKFSIAQPLNDKPGDKIQRFQFQFGQVF</sequence>
<dbReference type="Gene3D" id="3.10.20.310">
    <property type="entry name" value="membrane protein fhac"/>
    <property type="match status" value="5"/>
</dbReference>
<dbReference type="GO" id="GO:0009279">
    <property type="term" value="C:cell outer membrane"/>
    <property type="evidence" value="ECO:0007669"/>
    <property type="project" value="UniProtKB-SubCell"/>
</dbReference>
<evidence type="ECO:0000256" key="5">
    <source>
        <dbReference type="ARBA" id="ARBA00022737"/>
    </source>
</evidence>
<evidence type="ECO:0000256" key="1">
    <source>
        <dbReference type="ARBA" id="ARBA00004370"/>
    </source>
</evidence>
<dbReference type="InterPro" id="IPR000184">
    <property type="entry name" value="Bac_surfAg_D15"/>
</dbReference>
<dbReference type="PIRSF" id="PIRSF006076">
    <property type="entry name" value="OM_assembly_OMP85"/>
    <property type="match status" value="1"/>
</dbReference>
<evidence type="ECO:0000313" key="12">
    <source>
        <dbReference type="Proteomes" id="UP000316473"/>
    </source>
</evidence>
<feature type="domain" description="POTRA" evidence="10">
    <location>
        <begin position="25"/>
        <end position="92"/>
    </location>
</feature>
<proteinExistence type="inferred from homology"/>
<evidence type="ECO:0000256" key="9">
    <source>
        <dbReference type="NCBIfam" id="TIGR03303"/>
    </source>
</evidence>
<keyword evidence="4 8" id="KW-0732">Signal</keyword>
<dbReference type="EMBL" id="AP019755">
    <property type="protein sequence ID" value="BBL33861.1"/>
    <property type="molecule type" value="Genomic_DNA"/>
</dbReference>
<dbReference type="PROSITE" id="PS51779">
    <property type="entry name" value="POTRA"/>
    <property type="match status" value="5"/>
</dbReference>
<name>A0A4Y1YLH2_9PROT</name>
<dbReference type="AlphaFoldDB" id="A0A4Y1YLH2"/>
<reference evidence="11 12" key="1">
    <citation type="submission" date="2019-06" db="EMBL/GenBank/DDBJ databases">
        <title>Nitrosomonas stercoris KYUHI-S whole genome shotgun sequence.</title>
        <authorList>
            <person name="Nakagawa T."/>
            <person name="Tsuchiya Y."/>
            <person name="Takahashi R."/>
        </authorList>
    </citation>
    <scope>NUCLEOTIDE SEQUENCE [LARGE SCALE GENOMIC DNA]</scope>
    <source>
        <strain evidence="11 12">KYUHI-S</strain>
    </source>
</reference>
<evidence type="ECO:0000256" key="2">
    <source>
        <dbReference type="ARBA" id="ARBA00022452"/>
    </source>
</evidence>
<organism evidence="11 12">
    <name type="scientific">Nitrosomonas stercoris</name>
    <dbReference type="NCBI Taxonomy" id="1444684"/>
    <lineage>
        <taxon>Bacteria</taxon>
        <taxon>Pseudomonadati</taxon>
        <taxon>Pseudomonadota</taxon>
        <taxon>Betaproteobacteria</taxon>
        <taxon>Nitrosomonadales</taxon>
        <taxon>Nitrosomonadaceae</taxon>
        <taxon>Nitrosomonas</taxon>
    </lineage>
</organism>
<keyword evidence="5 8" id="KW-0677">Repeat</keyword>
<comment type="subcellular location">
    <subcellularLocation>
        <location evidence="8">Cell outer membrane</location>
    </subcellularLocation>
    <subcellularLocation>
        <location evidence="1">Membrane</location>
    </subcellularLocation>
</comment>
<dbReference type="InterPro" id="IPR023707">
    <property type="entry name" value="OM_assembly_BamA"/>
</dbReference>
<keyword evidence="7 8" id="KW-0998">Cell outer membrane</keyword>
<dbReference type="Proteomes" id="UP000316473">
    <property type="component" value="Chromosome"/>
</dbReference>
<comment type="subunit">
    <text evidence="8">Part of the Bam complex.</text>
</comment>
<evidence type="ECO:0000256" key="6">
    <source>
        <dbReference type="ARBA" id="ARBA00023136"/>
    </source>
</evidence>
<dbReference type="InterPro" id="IPR034746">
    <property type="entry name" value="POTRA"/>
</dbReference>
<accession>A0A4Y1YLH2</accession>
<dbReference type="InterPro" id="IPR039910">
    <property type="entry name" value="D15-like"/>
</dbReference>
<dbReference type="Gene3D" id="2.40.160.50">
    <property type="entry name" value="membrane protein fhac: a member of the omp85/tpsb transporter family"/>
    <property type="match status" value="1"/>
</dbReference>
<feature type="domain" description="POTRA" evidence="10">
    <location>
        <begin position="93"/>
        <end position="173"/>
    </location>
</feature>
<keyword evidence="2 8" id="KW-1134">Transmembrane beta strand</keyword>
<keyword evidence="6 8" id="KW-0472">Membrane</keyword>
<dbReference type="PANTHER" id="PTHR12815:SF23">
    <property type="entry name" value="OUTER MEMBRANE PROTEIN ASSEMBLY FACTOR BAMA"/>
    <property type="match status" value="1"/>
</dbReference>
<evidence type="ECO:0000256" key="7">
    <source>
        <dbReference type="ARBA" id="ARBA00023237"/>
    </source>
</evidence>
<comment type="similarity">
    <text evidence="8">Belongs to the BamA family.</text>
</comment>
<protein>
    <recommendedName>
        <fullName evidence="8 9">Outer membrane protein assembly factor BamA</fullName>
    </recommendedName>
</protein>
<dbReference type="FunFam" id="3.10.20.310:FF:000002">
    <property type="entry name" value="Outer membrane protein assembly factor BamA"/>
    <property type="match status" value="1"/>
</dbReference>
<evidence type="ECO:0000259" key="10">
    <source>
        <dbReference type="PROSITE" id="PS51779"/>
    </source>
</evidence>
<feature type="signal peptide" evidence="8">
    <location>
        <begin position="1"/>
        <end position="21"/>
    </location>
</feature>
<evidence type="ECO:0000256" key="4">
    <source>
        <dbReference type="ARBA" id="ARBA00022729"/>
    </source>
</evidence>
<evidence type="ECO:0000256" key="8">
    <source>
        <dbReference type="HAMAP-Rule" id="MF_01430"/>
    </source>
</evidence>
<feature type="domain" description="POTRA" evidence="10">
    <location>
        <begin position="267"/>
        <end position="345"/>
    </location>
</feature>